<proteinExistence type="predicted"/>
<dbReference type="Proteomes" id="UP001233271">
    <property type="component" value="Chromosome 3"/>
</dbReference>
<organism evidence="2 3">
    <name type="scientific">Cutaneotrichosporon cavernicola</name>
    <dbReference type="NCBI Taxonomy" id="279322"/>
    <lineage>
        <taxon>Eukaryota</taxon>
        <taxon>Fungi</taxon>
        <taxon>Dikarya</taxon>
        <taxon>Basidiomycota</taxon>
        <taxon>Agaricomycotina</taxon>
        <taxon>Tremellomycetes</taxon>
        <taxon>Trichosporonales</taxon>
        <taxon>Trichosporonaceae</taxon>
        <taxon>Cutaneotrichosporon</taxon>
    </lineage>
</organism>
<dbReference type="KEGG" id="ccac:CcaHIS019_0307460"/>
<keyword evidence="3" id="KW-1185">Reference proteome</keyword>
<dbReference type="EMBL" id="AP028214">
    <property type="protein sequence ID" value="BEI90676.1"/>
    <property type="molecule type" value="Genomic_DNA"/>
</dbReference>
<protein>
    <submittedName>
        <fullName evidence="2">Uncharacterized protein</fullName>
    </submittedName>
</protein>
<evidence type="ECO:0000313" key="3">
    <source>
        <dbReference type="Proteomes" id="UP001233271"/>
    </source>
</evidence>
<dbReference type="AlphaFoldDB" id="A0AA48IFP5"/>
<evidence type="ECO:0000256" key="1">
    <source>
        <dbReference type="SAM" id="MobiDB-lite"/>
    </source>
</evidence>
<dbReference type="GeneID" id="85494546"/>
<accession>A0AA48IFP5</accession>
<gene>
    <name evidence="2" type="ORF">CcaverHIS019_0307460</name>
</gene>
<evidence type="ECO:0000313" key="2">
    <source>
        <dbReference type="EMBL" id="BEI90676.1"/>
    </source>
</evidence>
<feature type="region of interest" description="Disordered" evidence="1">
    <location>
        <begin position="156"/>
        <end position="191"/>
    </location>
</feature>
<name>A0AA48IFP5_9TREE</name>
<sequence length="299" mass="32579">MDPPTHLCIRVSPSNELSVLTPSGAIPFTSYAATTSLAAVRILDLDLEPTAGSGCACGRTTLPASMAPLNDLDLDMVRRWTPHSCAAPKARRVINLDCTGLSGGGDGDEFHLAGQEDEERGVGVYNGLWEYDEFPRFVVEGPLPAQVVVRVMAPGDEEELEEGKEGKEGGEQEAGDEEGDEEEGVWEDENDDADADEYADDELHTDSQEVKIRALMAQTKYLPLAAFIAQAKNTRFTLVDVESWDEDEDGVEDKIRAEIGKALAGRDVDDVVGFVSLEAYRTEVGRDAFRLESQNSPPW</sequence>
<dbReference type="RefSeq" id="XP_060455941.1">
    <property type="nucleotide sequence ID" value="XM_060599226.1"/>
</dbReference>
<reference evidence="2" key="1">
    <citation type="journal article" date="2023" name="BMC Genomics">
        <title>Chromosome-level genome assemblies of Cutaneotrichosporon spp. (Trichosporonales, Basidiomycota) reveal imbalanced evolution between nucleotide sequences and chromosome synteny.</title>
        <authorList>
            <person name="Kobayashi Y."/>
            <person name="Kayamori A."/>
            <person name="Aoki K."/>
            <person name="Shiwa Y."/>
            <person name="Matsutani M."/>
            <person name="Fujita N."/>
            <person name="Sugita T."/>
            <person name="Iwasaki W."/>
            <person name="Tanaka N."/>
            <person name="Takashima M."/>
        </authorList>
    </citation>
    <scope>NUCLEOTIDE SEQUENCE</scope>
    <source>
        <strain evidence="2">HIS019</strain>
    </source>
</reference>
<feature type="compositionally biased region" description="Acidic residues" evidence="1">
    <location>
        <begin position="171"/>
        <end position="191"/>
    </location>
</feature>